<feature type="compositionally biased region" description="Basic residues" evidence="13">
    <location>
        <begin position="1"/>
        <end position="14"/>
    </location>
</feature>
<dbReference type="GO" id="GO:0006417">
    <property type="term" value="P:regulation of translation"/>
    <property type="evidence" value="ECO:0007669"/>
    <property type="project" value="UniProtKB-KW"/>
</dbReference>
<keyword evidence="5" id="KW-0963">Cytoplasm</keyword>
<feature type="compositionally biased region" description="Pro residues" evidence="13">
    <location>
        <begin position="487"/>
        <end position="497"/>
    </location>
</feature>
<evidence type="ECO:0000256" key="12">
    <source>
        <dbReference type="ARBA" id="ARBA00023242"/>
    </source>
</evidence>
<sequence>MASAPRRRKLIGQRRRVEDEGDDEGGPGGLDLDDDSITDGSLSDDHDPADNSDTSNIDEASPTSPNTRRKANGAAAAPKHAGHASKPGTEPAQDGKPVSDTEMMLHGLSITDQAPPVQEMHFDEVAAPSPARSPAAPIVVSSASARPQAAAPNRRRQEHEDYKRRRDEDPAFVPNRGAFFMHDHRHAGPAANGFRPFGRGRGRGGRGGIGGPFAPVNQLYQPGDPTTNSPWTHDMHETVTEQQQQQPPPPARPRRMVEEEGPANGNGFIPTCETNSTPINRTLSTEKHIGNAQVRVFLPSMKAPAVIPRLAVKQYTKLPDHRPPLRRDKPVRISLPNNPPRYIYPAADRSFIFIPRAMRPNQQRMRGKPRSGFGSMGGFSRRTSVFGGSYYGSVYSPSVALSRRSSIVDRDYMFSPTGSVISRPPIPVENARPVVRLPPAPRPDMSMNAMGPPMGPPMAAPIPVSRPADPAFAFEMPPGSETSINDLPPPQTYPLPQKPTFQENRPTSALPMHQPRPQKNISVADIESPALMQGPHAYQQAFHQQVPIQMANGFSHDSHTRQPSYPSQHSTGTPLSQIPERAIHAAPFQPNTYGQQPYYNQQPYQPQPQQQPQQQQGYYYPPNYNNPNMAPSAAAPGFVSGQQGPPGSFTPQNQPEQPAMANNGQAPGSGSNLVAQEVNGMVYYYDASQLPPVNNYPTYSAPQGYQPSVMGMGGMVTPSPDGFYYPQQAPGMVYYPQ</sequence>
<feature type="region of interest" description="Disordered" evidence="13">
    <location>
        <begin position="554"/>
        <end position="575"/>
    </location>
</feature>
<gene>
    <name evidence="15" type="ORF">FZEAL_4935</name>
</gene>
<evidence type="ECO:0000313" key="15">
    <source>
        <dbReference type="EMBL" id="KAF4978742.1"/>
    </source>
</evidence>
<dbReference type="Proteomes" id="UP000635477">
    <property type="component" value="Unassembled WGS sequence"/>
</dbReference>
<evidence type="ECO:0000256" key="4">
    <source>
        <dbReference type="ARBA" id="ARBA00022448"/>
    </source>
</evidence>
<dbReference type="InterPro" id="IPR044796">
    <property type="entry name" value="MLN51_plant"/>
</dbReference>
<feature type="region of interest" description="Disordered" evidence="13">
    <location>
        <begin position="471"/>
        <end position="516"/>
    </location>
</feature>
<keyword evidence="8" id="KW-0810">Translation regulation</keyword>
<dbReference type="EMBL" id="JABEYC010000346">
    <property type="protein sequence ID" value="KAF4978742.1"/>
    <property type="molecule type" value="Genomic_DNA"/>
</dbReference>
<feature type="compositionally biased region" description="Polar residues" evidence="13">
    <location>
        <begin position="561"/>
        <end position="575"/>
    </location>
</feature>
<reference evidence="15" key="2">
    <citation type="submission" date="2020-05" db="EMBL/GenBank/DDBJ databases">
        <authorList>
            <person name="Kim H.-S."/>
            <person name="Proctor R.H."/>
            <person name="Brown D.W."/>
        </authorList>
    </citation>
    <scope>NUCLEOTIDE SEQUENCE</scope>
    <source>
        <strain evidence="15">NRRL 22465</strain>
    </source>
</reference>
<organism evidence="15 16">
    <name type="scientific">Fusarium zealandicum</name>
    <dbReference type="NCBI Taxonomy" id="1053134"/>
    <lineage>
        <taxon>Eukaryota</taxon>
        <taxon>Fungi</taxon>
        <taxon>Dikarya</taxon>
        <taxon>Ascomycota</taxon>
        <taxon>Pezizomycotina</taxon>
        <taxon>Sordariomycetes</taxon>
        <taxon>Hypocreomycetidae</taxon>
        <taxon>Hypocreales</taxon>
        <taxon>Nectriaceae</taxon>
        <taxon>Fusarium</taxon>
        <taxon>Fusarium staphyleae species complex</taxon>
    </lineage>
</organism>
<protein>
    <recommendedName>
        <fullName evidence="14">Btz domain-containing protein</fullName>
    </recommendedName>
</protein>
<keyword evidence="7" id="KW-0509">mRNA transport</keyword>
<name>A0A8H4ULT1_9HYPO</name>
<feature type="compositionally biased region" description="Acidic residues" evidence="13">
    <location>
        <begin position="19"/>
        <end position="37"/>
    </location>
</feature>
<reference evidence="15" key="1">
    <citation type="journal article" date="2020" name="BMC Genomics">
        <title>Correction to: Identification and distribution of gene clusters required for synthesis of sphingolipid metabolism inhibitors in diverse species of the filamentous fungus Fusarium.</title>
        <authorList>
            <person name="Kim H.S."/>
            <person name="Lohmar J.M."/>
            <person name="Busman M."/>
            <person name="Brown D.W."/>
            <person name="Naumann T.A."/>
            <person name="Divon H.H."/>
            <person name="Lysoe E."/>
            <person name="Uhlig S."/>
            <person name="Proctor R.H."/>
        </authorList>
    </citation>
    <scope>NUCLEOTIDE SEQUENCE</scope>
    <source>
        <strain evidence="15">NRRL 22465</strain>
    </source>
</reference>
<feature type="compositionally biased region" description="Low complexity" evidence="13">
    <location>
        <begin position="127"/>
        <end position="152"/>
    </location>
</feature>
<dbReference type="PANTHER" id="PTHR46837">
    <property type="entry name" value="PROTEIN MLN51 HOMOLOG"/>
    <property type="match status" value="1"/>
</dbReference>
<dbReference type="PANTHER" id="PTHR46837:SF5">
    <property type="entry name" value="PROTEIN MLN51 HOMOLOG"/>
    <property type="match status" value="1"/>
</dbReference>
<evidence type="ECO:0000256" key="10">
    <source>
        <dbReference type="ARBA" id="ARBA00023161"/>
    </source>
</evidence>
<feature type="compositionally biased region" description="Low complexity" evidence="13">
    <location>
        <begin position="589"/>
        <end position="628"/>
    </location>
</feature>
<dbReference type="GO" id="GO:0000184">
    <property type="term" value="P:nuclear-transcribed mRNA catabolic process, nonsense-mediated decay"/>
    <property type="evidence" value="ECO:0007669"/>
    <property type="project" value="UniProtKB-KW"/>
</dbReference>
<evidence type="ECO:0000256" key="9">
    <source>
        <dbReference type="ARBA" id="ARBA00022884"/>
    </source>
</evidence>
<keyword evidence="16" id="KW-1185">Reference proteome</keyword>
<evidence type="ECO:0000313" key="16">
    <source>
        <dbReference type="Proteomes" id="UP000635477"/>
    </source>
</evidence>
<dbReference type="GO" id="GO:0006397">
    <property type="term" value="P:mRNA processing"/>
    <property type="evidence" value="ECO:0007669"/>
    <property type="project" value="UniProtKB-KW"/>
</dbReference>
<evidence type="ECO:0000256" key="8">
    <source>
        <dbReference type="ARBA" id="ARBA00022845"/>
    </source>
</evidence>
<evidence type="ECO:0000259" key="14">
    <source>
        <dbReference type="SMART" id="SM01044"/>
    </source>
</evidence>
<evidence type="ECO:0000256" key="7">
    <source>
        <dbReference type="ARBA" id="ARBA00022816"/>
    </source>
</evidence>
<dbReference type="GO" id="GO:0008380">
    <property type="term" value="P:RNA splicing"/>
    <property type="evidence" value="ECO:0007669"/>
    <property type="project" value="UniProtKB-KW"/>
</dbReference>
<feature type="compositionally biased region" description="Basic and acidic residues" evidence="13">
    <location>
        <begin position="155"/>
        <end position="169"/>
    </location>
</feature>
<feature type="compositionally biased region" description="Polar residues" evidence="13">
    <location>
        <begin position="218"/>
        <end position="231"/>
    </location>
</feature>
<accession>A0A8H4ULT1</accession>
<feature type="region of interest" description="Disordered" evidence="13">
    <location>
        <begin position="1"/>
        <end position="109"/>
    </location>
</feature>
<dbReference type="SMART" id="SM01044">
    <property type="entry name" value="Btz"/>
    <property type="match status" value="1"/>
</dbReference>
<keyword evidence="11" id="KW-0508">mRNA splicing</keyword>
<keyword evidence="10" id="KW-0866">Nonsense-mediated mRNA decay</keyword>
<dbReference type="GO" id="GO:0003729">
    <property type="term" value="F:mRNA binding"/>
    <property type="evidence" value="ECO:0007669"/>
    <property type="project" value="InterPro"/>
</dbReference>
<dbReference type="Pfam" id="PF09405">
    <property type="entry name" value="Btz"/>
    <property type="match status" value="1"/>
</dbReference>
<keyword evidence="9" id="KW-0694">RNA-binding</keyword>
<feature type="region of interest" description="Disordered" evidence="13">
    <location>
        <begin position="127"/>
        <end position="171"/>
    </location>
</feature>
<dbReference type="GO" id="GO:0005737">
    <property type="term" value="C:cytoplasm"/>
    <property type="evidence" value="ECO:0007669"/>
    <property type="project" value="UniProtKB-SubCell"/>
</dbReference>
<comment type="subcellular location">
    <subcellularLocation>
        <location evidence="2">Cytoplasm</location>
    </subcellularLocation>
    <subcellularLocation>
        <location evidence="1">Nucleus</location>
    </subcellularLocation>
</comment>
<evidence type="ECO:0000256" key="13">
    <source>
        <dbReference type="SAM" id="MobiDB-lite"/>
    </source>
</evidence>
<feature type="compositionally biased region" description="Polar residues" evidence="13">
    <location>
        <begin position="640"/>
        <end position="667"/>
    </location>
</feature>
<evidence type="ECO:0000256" key="11">
    <source>
        <dbReference type="ARBA" id="ARBA00023187"/>
    </source>
</evidence>
<dbReference type="OrthoDB" id="5413466at2759"/>
<keyword evidence="6" id="KW-0507">mRNA processing</keyword>
<feature type="compositionally biased region" description="Polar residues" evidence="13">
    <location>
        <begin position="51"/>
        <end position="66"/>
    </location>
</feature>
<keyword evidence="12" id="KW-0539">Nucleus</keyword>
<proteinExistence type="inferred from homology"/>
<dbReference type="AlphaFoldDB" id="A0A8H4ULT1"/>
<evidence type="ECO:0000256" key="2">
    <source>
        <dbReference type="ARBA" id="ARBA00004496"/>
    </source>
</evidence>
<evidence type="ECO:0000256" key="6">
    <source>
        <dbReference type="ARBA" id="ARBA00022664"/>
    </source>
</evidence>
<dbReference type="InterPro" id="IPR018545">
    <property type="entry name" value="Btz_dom"/>
</dbReference>
<evidence type="ECO:0000256" key="1">
    <source>
        <dbReference type="ARBA" id="ARBA00004123"/>
    </source>
</evidence>
<evidence type="ECO:0000256" key="5">
    <source>
        <dbReference type="ARBA" id="ARBA00022490"/>
    </source>
</evidence>
<dbReference type="GO" id="GO:0035145">
    <property type="term" value="C:exon-exon junction complex"/>
    <property type="evidence" value="ECO:0007669"/>
    <property type="project" value="InterPro"/>
</dbReference>
<keyword evidence="4" id="KW-0813">Transport</keyword>
<comment type="caution">
    <text evidence="15">The sequence shown here is derived from an EMBL/GenBank/DDBJ whole genome shotgun (WGS) entry which is preliminary data.</text>
</comment>
<dbReference type="GO" id="GO:0051028">
    <property type="term" value="P:mRNA transport"/>
    <property type="evidence" value="ECO:0007669"/>
    <property type="project" value="UniProtKB-KW"/>
</dbReference>
<comment type="similarity">
    <text evidence="3">Belongs to the CASC3 family.</text>
</comment>
<evidence type="ECO:0000256" key="3">
    <source>
        <dbReference type="ARBA" id="ARBA00009548"/>
    </source>
</evidence>
<feature type="domain" description="Btz" evidence="14">
    <location>
        <begin position="135"/>
        <end position="267"/>
    </location>
</feature>
<feature type="region of interest" description="Disordered" evidence="13">
    <location>
        <begin position="589"/>
        <end position="667"/>
    </location>
</feature>
<feature type="region of interest" description="Disordered" evidence="13">
    <location>
        <begin position="186"/>
        <end position="274"/>
    </location>
</feature>